<dbReference type="Proteomes" id="UP000193801">
    <property type="component" value="Unassembled WGS sequence"/>
</dbReference>
<name>A0ABX3VI44_9MYCO</name>
<comment type="caution">
    <text evidence="1">The sequence shown here is derived from an EMBL/GenBank/DDBJ whole genome shotgun (WGS) entry which is preliminary data.</text>
</comment>
<evidence type="ECO:0000313" key="2">
    <source>
        <dbReference type="Proteomes" id="UP000193801"/>
    </source>
</evidence>
<proteinExistence type="predicted"/>
<sequence length="94" mass="10290">MALHLSFWRSQRIEKPLELRNILTGLAHALGVIDQLRQLDRCRLDARLVIPSGISSGALFADGGFNLTHGGRPDGRCDLTCGRHCHNLCADTLG</sequence>
<keyword evidence="2" id="KW-1185">Reference proteome</keyword>
<gene>
    <name evidence="1" type="ORF">AWB91_24535</name>
</gene>
<organism evidence="1 2">
    <name type="scientific">Mycobacterium paraense</name>
    <dbReference type="NCBI Taxonomy" id="767916"/>
    <lineage>
        <taxon>Bacteria</taxon>
        <taxon>Bacillati</taxon>
        <taxon>Actinomycetota</taxon>
        <taxon>Actinomycetes</taxon>
        <taxon>Mycobacteriales</taxon>
        <taxon>Mycobacteriaceae</taxon>
        <taxon>Mycobacterium</taxon>
        <taxon>Mycobacterium simiae complex</taxon>
    </lineage>
</organism>
<evidence type="ECO:0000313" key="1">
    <source>
        <dbReference type="EMBL" id="ORW29194.1"/>
    </source>
</evidence>
<dbReference type="EMBL" id="LQPK01000022">
    <property type="protein sequence ID" value="ORW29194.1"/>
    <property type="molecule type" value="Genomic_DNA"/>
</dbReference>
<evidence type="ECO:0008006" key="3">
    <source>
        <dbReference type="Google" id="ProtNLM"/>
    </source>
</evidence>
<protein>
    <recommendedName>
        <fullName evidence="3">PNPLA domain-containing protein</fullName>
    </recommendedName>
</protein>
<accession>A0ABX3VI44</accession>
<reference evidence="1 2" key="1">
    <citation type="journal article" date="2015" name="Emerg. Microbes Infect.">
        <title>Characterization of 17 strains belonging to the Mycobacterium simiae complex and description of Mycobacterium paraense sp. nov.</title>
        <authorList>
            <person name="Fusco da Costa A.R."/>
            <person name="Fedrizzi T."/>
            <person name="Lopes M.L."/>
            <person name="Pecorari M."/>
            <person name="Oliveira da Costa W.L."/>
            <person name="Giacobazzi E."/>
            <person name="da Costa Bahia J.R."/>
            <person name="De Sanctis V."/>
            <person name="Batista Lima K.V."/>
            <person name="Bertorelli R."/>
            <person name="Grottola A."/>
            <person name="Fabio A."/>
            <person name="Mariottini A."/>
            <person name="Ferretti P."/>
            <person name="Di Leva F."/>
            <person name="Fregni Serpini G."/>
            <person name="Tagliazucchi S."/>
            <person name="Rumpianesi F."/>
            <person name="Jousson O."/>
            <person name="Segata N."/>
            <person name="Tortoli E."/>
        </authorList>
    </citation>
    <scope>NUCLEOTIDE SEQUENCE [LARGE SCALE GENOMIC DNA]</scope>
    <source>
        <strain evidence="1 2">FI-07156</strain>
    </source>
</reference>